<feature type="compositionally biased region" description="Low complexity" evidence="1">
    <location>
        <begin position="28"/>
        <end position="38"/>
    </location>
</feature>
<feature type="compositionally biased region" description="Low complexity" evidence="1">
    <location>
        <begin position="52"/>
        <end position="74"/>
    </location>
</feature>
<sequence length="100" mass="10946">MKLSIKSKLVSVTKDDDLHNNCISAPTKNKNSNNVNNEAHVEAKETPPTSTNNNKFHNVNDNNNKTSSINKTKVQSGNKLTIPNKNSNKSSSKRNGNKNG</sequence>
<evidence type="ECO:0000313" key="3">
    <source>
        <dbReference type="Proteomes" id="UP001168972"/>
    </source>
</evidence>
<dbReference type="EMBL" id="JAQQBR010000004">
    <property type="protein sequence ID" value="KAK0178553.1"/>
    <property type="molecule type" value="Genomic_DNA"/>
</dbReference>
<dbReference type="AlphaFoldDB" id="A0AA39KYG3"/>
<proteinExistence type="predicted"/>
<dbReference type="Proteomes" id="UP001168972">
    <property type="component" value="Unassembled WGS sequence"/>
</dbReference>
<evidence type="ECO:0000256" key="1">
    <source>
        <dbReference type="SAM" id="MobiDB-lite"/>
    </source>
</evidence>
<protein>
    <submittedName>
        <fullName evidence="2">Uncharacterized protein</fullName>
    </submittedName>
</protein>
<reference evidence="2" key="2">
    <citation type="submission" date="2023-03" db="EMBL/GenBank/DDBJ databases">
        <authorList>
            <person name="Inwood S.N."/>
            <person name="Skelly J.G."/>
            <person name="Guhlin J."/>
            <person name="Harrop T.W.R."/>
            <person name="Goldson S.G."/>
            <person name="Dearden P.K."/>
        </authorList>
    </citation>
    <scope>NUCLEOTIDE SEQUENCE</scope>
    <source>
        <strain evidence="2">Lincoln</strain>
        <tissue evidence="2">Whole body</tissue>
    </source>
</reference>
<evidence type="ECO:0000313" key="2">
    <source>
        <dbReference type="EMBL" id="KAK0178553.1"/>
    </source>
</evidence>
<name>A0AA39KYG3_MICHY</name>
<organism evidence="2 3">
    <name type="scientific">Microctonus hyperodae</name>
    <name type="common">Parasitoid wasp</name>
    <dbReference type="NCBI Taxonomy" id="165561"/>
    <lineage>
        <taxon>Eukaryota</taxon>
        <taxon>Metazoa</taxon>
        <taxon>Ecdysozoa</taxon>
        <taxon>Arthropoda</taxon>
        <taxon>Hexapoda</taxon>
        <taxon>Insecta</taxon>
        <taxon>Pterygota</taxon>
        <taxon>Neoptera</taxon>
        <taxon>Endopterygota</taxon>
        <taxon>Hymenoptera</taxon>
        <taxon>Apocrita</taxon>
        <taxon>Ichneumonoidea</taxon>
        <taxon>Braconidae</taxon>
        <taxon>Euphorinae</taxon>
        <taxon>Microctonus</taxon>
    </lineage>
</organism>
<feature type="region of interest" description="Disordered" evidence="1">
    <location>
        <begin position="1"/>
        <end position="100"/>
    </location>
</feature>
<gene>
    <name evidence="2" type="ORF">PV327_007432</name>
</gene>
<accession>A0AA39KYG3</accession>
<keyword evidence="3" id="KW-1185">Reference proteome</keyword>
<reference evidence="2" key="1">
    <citation type="journal article" date="2023" name="bioRxiv">
        <title>Scaffold-level genome assemblies of two parasitoid biocontrol wasps reveal the parthenogenesis mechanism and an associated novel virus.</title>
        <authorList>
            <person name="Inwood S."/>
            <person name="Skelly J."/>
            <person name="Guhlin J."/>
            <person name="Harrop T."/>
            <person name="Goldson S."/>
            <person name="Dearden P."/>
        </authorList>
    </citation>
    <scope>NUCLEOTIDE SEQUENCE</scope>
    <source>
        <strain evidence="2">Lincoln</strain>
        <tissue evidence="2">Whole body</tissue>
    </source>
</reference>
<comment type="caution">
    <text evidence="2">The sequence shown here is derived from an EMBL/GenBank/DDBJ whole genome shotgun (WGS) entry which is preliminary data.</text>
</comment>
<feature type="compositionally biased region" description="Basic residues" evidence="1">
    <location>
        <begin position="91"/>
        <end position="100"/>
    </location>
</feature>